<feature type="domain" description="AB hydrolase-1" evidence="2">
    <location>
        <begin position="24"/>
        <end position="270"/>
    </location>
</feature>
<evidence type="ECO:0000313" key="4">
    <source>
        <dbReference type="Proteomes" id="UP001356428"/>
    </source>
</evidence>
<dbReference type="GO" id="GO:0016787">
    <property type="term" value="F:hydrolase activity"/>
    <property type="evidence" value="ECO:0007669"/>
    <property type="project" value="UniProtKB-KW"/>
</dbReference>
<keyword evidence="4" id="KW-1185">Reference proteome</keyword>
<protein>
    <submittedName>
        <fullName evidence="3">Alpha/beta fold hydrolase</fullName>
    </submittedName>
</protein>
<dbReference type="Proteomes" id="UP001356428">
    <property type="component" value="Chromosome"/>
</dbReference>
<dbReference type="RefSeq" id="WP_326703554.1">
    <property type="nucleotide sequence ID" value="NZ_CP109083.1"/>
</dbReference>
<gene>
    <name evidence="3" type="ORF">OG849_25310</name>
</gene>
<dbReference type="InterPro" id="IPR029058">
    <property type="entry name" value="AB_hydrolase_fold"/>
</dbReference>
<reference evidence="3 4" key="1">
    <citation type="submission" date="2022-10" db="EMBL/GenBank/DDBJ databases">
        <title>The complete genomes of actinobacterial strains from the NBC collection.</title>
        <authorList>
            <person name="Joergensen T.S."/>
            <person name="Alvarez Arevalo M."/>
            <person name="Sterndorff E.B."/>
            <person name="Faurdal D."/>
            <person name="Vuksanovic O."/>
            <person name="Mourched A.-S."/>
            <person name="Charusanti P."/>
            <person name="Shaw S."/>
            <person name="Blin K."/>
            <person name="Weber T."/>
        </authorList>
    </citation>
    <scope>NUCLEOTIDE SEQUENCE [LARGE SCALE GENOMIC DNA]</scope>
    <source>
        <strain evidence="3 4">NBC 01792</strain>
    </source>
</reference>
<evidence type="ECO:0000259" key="2">
    <source>
        <dbReference type="Pfam" id="PF00561"/>
    </source>
</evidence>
<dbReference type="PANTHER" id="PTHR43433:SF5">
    <property type="entry name" value="AB HYDROLASE-1 DOMAIN-CONTAINING PROTEIN"/>
    <property type="match status" value="1"/>
</dbReference>
<organism evidence="3 4">
    <name type="scientific">Streptomyces cyaneofuscatus</name>
    <dbReference type="NCBI Taxonomy" id="66883"/>
    <lineage>
        <taxon>Bacteria</taxon>
        <taxon>Bacillati</taxon>
        <taxon>Actinomycetota</taxon>
        <taxon>Actinomycetes</taxon>
        <taxon>Kitasatosporales</taxon>
        <taxon>Streptomycetaceae</taxon>
        <taxon>Streptomyces</taxon>
    </lineage>
</organism>
<keyword evidence="3" id="KW-0378">Hydrolase</keyword>
<dbReference type="PANTHER" id="PTHR43433">
    <property type="entry name" value="HYDROLASE, ALPHA/BETA FOLD FAMILY PROTEIN"/>
    <property type="match status" value="1"/>
</dbReference>
<name>A0ABZ1F1W3_9ACTN</name>
<dbReference type="EMBL" id="CP109083">
    <property type="protein sequence ID" value="WSB10321.1"/>
    <property type="molecule type" value="Genomic_DNA"/>
</dbReference>
<dbReference type="Pfam" id="PF00561">
    <property type="entry name" value="Abhydrolase_1"/>
    <property type="match status" value="1"/>
</dbReference>
<dbReference type="InterPro" id="IPR050471">
    <property type="entry name" value="AB_hydrolase"/>
</dbReference>
<accession>A0ABZ1F1W3</accession>
<dbReference type="Gene3D" id="3.40.50.1820">
    <property type="entry name" value="alpha/beta hydrolase"/>
    <property type="match status" value="1"/>
</dbReference>
<sequence>MERFVDVAPGVRLWVEERGAPDAPALLLVMGALASGLGWPEELVESLAERHRVIRYDHRDTGRSTWSFDEQPYPLTALAEDGVAVLDALGVERAHLVGLSLGGMLVQLTVADRPERVLSATLIGTGALSSVPYERPDGTRIPAEELPGAAPALLEMWSRPVEDHGQEAELERRVEHWRALGGDRIPFDASYAREQERRIIAHTGHHHAGTAHARADASGMDRTEALAQTEVPTLVVSAPAEPVFPPPHAQHIAQAVRDARLVEIPGMGHALPREVHAPLVAAILEHTGRTDETGPGGRTTPGGADAASRTPRHT</sequence>
<proteinExistence type="predicted"/>
<dbReference type="InterPro" id="IPR000073">
    <property type="entry name" value="AB_hydrolase_1"/>
</dbReference>
<evidence type="ECO:0000313" key="3">
    <source>
        <dbReference type="EMBL" id="WSB10321.1"/>
    </source>
</evidence>
<feature type="region of interest" description="Disordered" evidence="1">
    <location>
        <begin position="286"/>
        <end position="314"/>
    </location>
</feature>
<dbReference type="SUPFAM" id="SSF53474">
    <property type="entry name" value="alpha/beta-Hydrolases"/>
    <property type="match status" value="1"/>
</dbReference>
<evidence type="ECO:0000256" key="1">
    <source>
        <dbReference type="SAM" id="MobiDB-lite"/>
    </source>
</evidence>